<evidence type="ECO:0000256" key="2">
    <source>
        <dbReference type="ARBA" id="ARBA00005389"/>
    </source>
</evidence>
<dbReference type="PANTHER" id="PTHR13345:SF13">
    <property type="entry name" value="MEDIATOR OF RNA POLYMERASE II TRANSCRIPTION SUBUNIT 10"/>
    <property type="match status" value="1"/>
</dbReference>
<evidence type="ECO:0000256" key="4">
    <source>
        <dbReference type="ARBA" id="ARBA00019617"/>
    </source>
</evidence>
<accession>A0AAD4ND79</accession>
<comment type="subcellular location">
    <subcellularLocation>
        <location evidence="1 11">Nucleus</location>
    </subcellularLocation>
</comment>
<evidence type="ECO:0000256" key="8">
    <source>
        <dbReference type="ARBA" id="ARBA00023163"/>
    </source>
</evidence>
<evidence type="ECO:0000256" key="10">
    <source>
        <dbReference type="ARBA" id="ARBA00032004"/>
    </source>
</evidence>
<comment type="similarity">
    <text evidence="2 11">Belongs to the Mediator complex subunit 10 family.</text>
</comment>
<evidence type="ECO:0000256" key="7">
    <source>
        <dbReference type="ARBA" id="ARBA00023159"/>
    </source>
</evidence>
<keyword evidence="8 11" id="KW-0804">Transcription</keyword>
<dbReference type="Proteomes" id="UP001201812">
    <property type="component" value="Unassembled WGS sequence"/>
</dbReference>
<keyword evidence="13" id="KW-1185">Reference proteome</keyword>
<dbReference type="GO" id="GO:0003712">
    <property type="term" value="F:transcription coregulator activity"/>
    <property type="evidence" value="ECO:0007669"/>
    <property type="project" value="InterPro"/>
</dbReference>
<evidence type="ECO:0000256" key="6">
    <source>
        <dbReference type="ARBA" id="ARBA00023157"/>
    </source>
</evidence>
<dbReference type="GO" id="GO:0006357">
    <property type="term" value="P:regulation of transcription by RNA polymerase II"/>
    <property type="evidence" value="ECO:0007669"/>
    <property type="project" value="InterPro"/>
</dbReference>
<dbReference type="PANTHER" id="PTHR13345">
    <property type="entry name" value="MEDIATOR OF RNA POLYMERASE II TRANSCRIPTION SUBUNIT 10"/>
    <property type="match status" value="1"/>
</dbReference>
<comment type="similarity">
    <text evidence="3">Belongs to the TRIAP1/MDM35 family.</text>
</comment>
<keyword evidence="7 11" id="KW-0010">Activator</keyword>
<organism evidence="12 13">
    <name type="scientific">Ditylenchus destructor</name>
    <dbReference type="NCBI Taxonomy" id="166010"/>
    <lineage>
        <taxon>Eukaryota</taxon>
        <taxon>Metazoa</taxon>
        <taxon>Ecdysozoa</taxon>
        <taxon>Nematoda</taxon>
        <taxon>Chromadorea</taxon>
        <taxon>Rhabditida</taxon>
        <taxon>Tylenchina</taxon>
        <taxon>Tylenchomorpha</taxon>
        <taxon>Sphaerularioidea</taxon>
        <taxon>Anguinidae</taxon>
        <taxon>Anguininae</taxon>
        <taxon>Ditylenchus</taxon>
    </lineage>
</organism>
<gene>
    <name evidence="11" type="primary">MED10</name>
    <name evidence="12" type="ORF">DdX_05764</name>
</gene>
<keyword evidence="9 11" id="KW-0539">Nucleus</keyword>
<dbReference type="InterPro" id="IPR007918">
    <property type="entry name" value="MDM35_apoptosis"/>
</dbReference>
<proteinExistence type="inferred from homology"/>
<name>A0AAD4ND79_9BILA</name>
<dbReference type="EMBL" id="JAKKPZ010000006">
    <property type="protein sequence ID" value="KAI1720376.1"/>
    <property type="molecule type" value="Genomic_DNA"/>
</dbReference>
<comment type="subunit">
    <text evidence="11">Component of the Mediator complex.</text>
</comment>
<evidence type="ECO:0000256" key="3">
    <source>
        <dbReference type="ARBA" id="ARBA00006196"/>
    </source>
</evidence>
<comment type="caution">
    <text evidence="12">The sequence shown here is derived from an EMBL/GenBank/DDBJ whole genome shotgun (WGS) entry which is preliminary data.</text>
</comment>
<evidence type="ECO:0000256" key="11">
    <source>
        <dbReference type="RuleBase" id="RU364146"/>
    </source>
</evidence>
<sequence length="331" mass="38886">MSENETELGVCHPTLGNFILSLKKVQHGRDQQYMQWISGRRPKDKRKKYKDADKRILKILQEYQRNERTVIELLRGIAQNIVIDDVVGIDDELMSDRYMPSIFSECDKFKQAYDKCFTNFFQQYIHPDYNHKSAKNPCEHLHTIYRECLEKNLAEHRPYEIDLEELRKEESLMEQGVGNGGPSADQSLEARFNLLERTLEQFQENARHMGVIASDFTPRSQEPLNQKVHTMISGLQELDVLKNQFTDVRVPIELLDYLDQGKNPQLYTRECLERTKQKNKEVNGKIEMYKKFRAMLLNELSQEMPADTMSYITHRKDPRNAPKSNNPTENP</sequence>
<dbReference type="Pfam" id="PF09748">
    <property type="entry name" value="Med10"/>
    <property type="match status" value="1"/>
</dbReference>
<evidence type="ECO:0000256" key="9">
    <source>
        <dbReference type="ARBA" id="ARBA00023242"/>
    </source>
</evidence>
<reference evidence="12" key="1">
    <citation type="submission" date="2022-01" db="EMBL/GenBank/DDBJ databases">
        <title>Genome Sequence Resource for Two Populations of Ditylenchus destructor, the Migratory Endoparasitic Phytonematode.</title>
        <authorList>
            <person name="Zhang H."/>
            <person name="Lin R."/>
            <person name="Xie B."/>
        </authorList>
    </citation>
    <scope>NUCLEOTIDE SEQUENCE</scope>
    <source>
        <strain evidence="12">BazhouSP</strain>
    </source>
</reference>
<evidence type="ECO:0000313" key="13">
    <source>
        <dbReference type="Proteomes" id="UP001201812"/>
    </source>
</evidence>
<evidence type="ECO:0000313" key="12">
    <source>
        <dbReference type="EMBL" id="KAI1720376.1"/>
    </source>
</evidence>
<keyword evidence="6" id="KW-1015">Disulfide bond</keyword>
<evidence type="ECO:0000256" key="1">
    <source>
        <dbReference type="ARBA" id="ARBA00004123"/>
    </source>
</evidence>
<evidence type="ECO:0000256" key="5">
    <source>
        <dbReference type="ARBA" id="ARBA00023015"/>
    </source>
</evidence>
<dbReference type="GO" id="GO:0016592">
    <property type="term" value="C:mediator complex"/>
    <property type="evidence" value="ECO:0007669"/>
    <property type="project" value="InterPro"/>
</dbReference>
<dbReference type="Pfam" id="PF05254">
    <property type="entry name" value="UPF0203"/>
    <property type="match status" value="1"/>
</dbReference>
<dbReference type="AlphaFoldDB" id="A0AAD4ND79"/>
<keyword evidence="5 11" id="KW-0805">Transcription regulation</keyword>
<comment type="function">
    <text evidence="11">Component of the Mediator complex, a coactivator involved in the regulated transcription of nearly all RNA polymerase II-dependent genes. Mediator functions as a bridge to convey information from gene-specific regulatory proteins to the basal RNA polymerase II transcription machinery. Mediator is recruited to promoters by direct interactions with regulatory proteins and serves as a scaffold for the assembly of a functional preinitiation complex with RNA polymerase II and the general transcription factors.</text>
</comment>
<protein>
    <recommendedName>
        <fullName evidence="4 11">Mediator of RNA polymerase II transcription subunit 10</fullName>
    </recommendedName>
    <alternativeName>
        <fullName evidence="10 11">Mediator complex subunit 10</fullName>
    </alternativeName>
</protein>
<dbReference type="InterPro" id="IPR019145">
    <property type="entry name" value="Mediator_Med10"/>
</dbReference>